<name>A0A1D1V0S4_RAMVA</name>
<feature type="compositionally biased region" description="Basic and acidic residues" evidence="7">
    <location>
        <begin position="229"/>
        <end position="240"/>
    </location>
</feature>
<dbReference type="GO" id="GO:0048513">
    <property type="term" value="P:animal organ development"/>
    <property type="evidence" value="ECO:0007669"/>
    <property type="project" value="UniProtKB-ARBA"/>
</dbReference>
<evidence type="ECO:0000256" key="5">
    <source>
        <dbReference type="PROSITE-ProRule" id="PRU00108"/>
    </source>
</evidence>
<dbReference type="FunFam" id="1.10.10.60:FF:000176">
    <property type="entry name" value="pancreas/duodenum homeobox protein 1"/>
    <property type="match status" value="1"/>
</dbReference>
<dbReference type="STRING" id="947166.A0A1D1V0S4"/>
<evidence type="ECO:0000313" key="9">
    <source>
        <dbReference type="EMBL" id="GAU92028.1"/>
    </source>
</evidence>
<feature type="region of interest" description="Disordered" evidence="7">
    <location>
        <begin position="444"/>
        <end position="476"/>
    </location>
</feature>
<evidence type="ECO:0000256" key="7">
    <source>
        <dbReference type="SAM" id="MobiDB-lite"/>
    </source>
</evidence>
<dbReference type="SMART" id="SM00389">
    <property type="entry name" value="HOX"/>
    <property type="match status" value="1"/>
</dbReference>
<dbReference type="GO" id="GO:0000981">
    <property type="term" value="F:DNA-binding transcription factor activity, RNA polymerase II-specific"/>
    <property type="evidence" value="ECO:0007669"/>
    <property type="project" value="InterPro"/>
</dbReference>
<evidence type="ECO:0000256" key="6">
    <source>
        <dbReference type="RuleBase" id="RU000682"/>
    </source>
</evidence>
<feature type="region of interest" description="Disordered" evidence="7">
    <location>
        <begin position="384"/>
        <end position="408"/>
    </location>
</feature>
<dbReference type="PRINTS" id="PR00024">
    <property type="entry name" value="HOMEOBOX"/>
</dbReference>
<feature type="region of interest" description="Disordered" evidence="7">
    <location>
        <begin position="159"/>
        <end position="297"/>
    </location>
</feature>
<evidence type="ECO:0000256" key="2">
    <source>
        <dbReference type="ARBA" id="ARBA00023125"/>
    </source>
</evidence>
<dbReference type="PROSITE" id="PS50071">
    <property type="entry name" value="HOMEOBOX_2"/>
    <property type="match status" value="1"/>
</dbReference>
<organism evidence="9 10">
    <name type="scientific">Ramazzottius varieornatus</name>
    <name type="common">Water bear</name>
    <name type="synonym">Tardigrade</name>
    <dbReference type="NCBI Taxonomy" id="947166"/>
    <lineage>
        <taxon>Eukaryota</taxon>
        <taxon>Metazoa</taxon>
        <taxon>Ecdysozoa</taxon>
        <taxon>Tardigrada</taxon>
        <taxon>Eutardigrada</taxon>
        <taxon>Parachela</taxon>
        <taxon>Hypsibioidea</taxon>
        <taxon>Ramazzottiidae</taxon>
        <taxon>Ramazzottius</taxon>
    </lineage>
</organism>
<protein>
    <submittedName>
        <fullName evidence="9">HOX3 zen</fullName>
    </submittedName>
</protein>
<gene>
    <name evidence="9" type="primary">RvY_04177-1</name>
    <name evidence="9" type="synonym">RvY_04177.1</name>
    <name evidence="9" type="ORF">RvY_04177</name>
</gene>
<comment type="subcellular location">
    <subcellularLocation>
        <location evidence="1 5 6">Nucleus</location>
    </subcellularLocation>
</comment>
<dbReference type="PANTHER" id="PTHR45664:SF18">
    <property type="entry name" value="HOMEOBOX PROTEIN HOX3"/>
    <property type="match status" value="1"/>
</dbReference>
<evidence type="ECO:0000256" key="3">
    <source>
        <dbReference type="ARBA" id="ARBA00023155"/>
    </source>
</evidence>
<dbReference type="Gene3D" id="1.10.10.60">
    <property type="entry name" value="Homeodomain-like"/>
    <property type="match status" value="1"/>
</dbReference>
<feature type="compositionally biased region" description="Low complexity" evidence="7">
    <location>
        <begin position="162"/>
        <end position="202"/>
    </location>
</feature>
<keyword evidence="2 5" id="KW-0238">DNA-binding</keyword>
<dbReference type="AlphaFoldDB" id="A0A1D1V0S4"/>
<evidence type="ECO:0000313" key="10">
    <source>
        <dbReference type="Proteomes" id="UP000186922"/>
    </source>
</evidence>
<evidence type="ECO:0000256" key="1">
    <source>
        <dbReference type="ARBA" id="ARBA00004123"/>
    </source>
</evidence>
<accession>A0A1D1V0S4</accession>
<reference evidence="9 10" key="1">
    <citation type="journal article" date="2016" name="Nat. Commun.">
        <title>Extremotolerant tardigrade genome and improved radiotolerance of human cultured cells by tardigrade-unique protein.</title>
        <authorList>
            <person name="Hashimoto T."/>
            <person name="Horikawa D.D."/>
            <person name="Saito Y."/>
            <person name="Kuwahara H."/>
            <person name="Kozuka-Hata H."/>
            <person name="Shin-I T."/>
            <person name="Minakuchi Y."/>
            <person name="Ohishi K."/>
            <person name="Motoyama A."/>
            <person name="Aizu T."/>
            <person name="Enomoto A."/>
            <person name="Kondo K."/>
            <person name="Tanaka S."/>
            <person name="Hara Y."/>
            <person name="Koshikawa S."/>
            <person name="Sagara H."/>
            <person name="Miura T."/>
            <person name="Yokobori S."/>
            <person name="Miyagawa K."/>
            <person name="Suzuki Y."/>
            <person name="Kubo T."/>
            <person name="Oyama M."/>
            <person name="Kohara Y."/>
            <person name="Fujiyama A."/>
            <person name="Arakawa K."/>
            <person name="Katayama T."/>
            <person name="Toyoda A."/>
            <person name="Kunieda T."/>
        </authorList>
    </citation>
    <scope>NUCLEOTIDE SEQUENCE [LARGE SCALE GENOMIC DNA]</scope>
    <source>
        <strain evidence="9 10">YOKOZUNA-1</strain>
    </source>
</reference>
<sequence>MVTMGPNPFPMEPPGIYDPISYGSAASAHAASHGSYGSAMSKQGMHYYPSLAHHSMAPSVGDFTSASSPYMHSPYSSYTSAPYPGQSHYSPYSYHHVEPTHQVPTYTADYVTPVDYETAPRFPSHHTPASVYNSAVENDVTYSRNNTTAFRPEVPPINQVRSSQFSPTSSPTTTIRTSPGSYPAAGYPGAGQTMQSVQQPQQPAGPKHEIYDWMKQSRGSGGGGRRKNIKQENAEERHSPESGYSYKNDLVTPPAPPAVTAPMGSPNPSSEGSAEGYEGYEGDEGRHGHGGNGSKRARTAYTSAQLVELEKEFHYSKYLCRPRRIEMAQQLVLSERQIKIWFQNRRMKAKKESKAKGIPYNPTGGSGQLMSSSCASYSDTMPHQHKCQAGSSGKGCGSQNGMPDTTEHHRTGSVIMANSHAYGNNPSTADGAVKRLSDLTDQLNGPDSAIEYDNGTITVKPGKNPKKGGKRELDGV</sequence>
<proteinExistence type="predicted"/>
<dbReference type="Pfam" id="PF00046">
    <property type="entry name" value="Homeodomain"/>
    <property type="match status" value="1"/>
</dbReference>
<dbReference type="InterPro" id="IPR017970">
    <property type="entry name" value="Homeobox_CS"/>
</dbReference>
<dbReference type="GO" id="GO:0000978">
    <property type="term" value="F:RNA polymerase II cis-regulatory region sequence-specific DNA binding"/>
    <property type="evidence" value="ECO:0007669"/>
    <property type="project" value="TreeGrafter"/>
</dbReference>
<dbReference type="InterPro" id="IPR009057">
    <property type="entry name" value="Homeodomain-like_sf"/>
</dbReference>
<dbReference type="InterPro" id="IPR001356">
    <property type="entry name" value="HD"/>
</dbReference>
<keyword evidence="10" id="KW-1185">Reference proteome</keyword>
<dbReference type="SUPFAM" id="SSF46689">
    <property type="entry name" value="Homeodomain-like"/>
    <property type="match status" value="1"/>
</dbReference>
<dbReference type="GO" id="GO:0005634">
    <property type="term" value="C:nucleus"/>
    <property type="evidence" value="ECO:0007669"/>
    <property type="project" value="UniProtKB-SubCell"/>
</dbReference>
<keyword evidence="3 5" id="KW-0371">Homeobox</keyword>
<keyword evidence="4 5" id="KW-0539">Nucleus</keyword>
<feature type="DNA-binding region" description="Homeobox" evidence="5">
    <location>
        <begin position="294"/>
        <end position="353"/>
    </location>
</feature>
<dbReference type="EMBL" id="BDGG01000002">
    <property type="protein sequence ID" value="GAU92028.1"/>
    <property type="molecule type" value="Genomic_DNA"/>
</dbReference>
<dbReference type="InterPro" id="IPR020479">
    <property type="entry name" value="HD_metazoa"/>
</dbReference>
<evidence type="ECO:0000256" key="4">
    <source>
        <dbReference type="ARBA" id="ARBA00023242"/>
    </source>
</evidence>
<dbReference type="OrthoDB" id="6159439at2759"/>
<feature type="domain" description="Homeobox" evidence="8">
    <location>
        <begin position="292"/>
        <end position="352"/>
    </location>
</feature>
<dbReference type="Proteomes" id="UP000186922">
    <property type="component" value="Unassembled WGS sequence"/>
</dbReference>
<comment type="caution">
    <text evidence="9">The sequence shown here is derived from an EMBL/GenBank/DDBJ whole genome shotgun (WGS) entry which is preliminary data.</text>
</comment>
<evidence type="ECO:0000259" key="8">
    <source>
        <dbReference type="PROSITE" id="PS50071"/>
    </source>
</evidence>
<dbReference type="CDD" id="cd00086">
    <property type="entry name" value="homeodomain"/>
    <property type="match status" value="1"/>
</dbReference>
<dbReference type="PANTHER" id="PTHR45664">
    <property type="entry name" value="PROTEIN ZERKNUELLT 1-RELATED"/>
    <property type="match status" value="1"/>
</dbReference>
<dbReference type="PROSITE" id="PS00027">
    <property type="entry name" value="HOMEOBOX_1"/>
    <property type="match status" value="1"/>
</dbReference>